<keyword evidence="2" id="KW-1185">Reference proteome</keyword>
<gene>
    <name evidence="1" type="ORF">MES5069_310024</name>
</gene>
<reference evidence="1 2" key="1">
    <citation type="submission" date="2022-03" db="EMBL/GenBank/DDBJ databases">
        <authorList>
            <person name="Brunel B."/>
        </authorList>
    </citation>
    <scope>NUCLEOTIDE SEQUENCE [LARGE SCALE GENOMIC DNA]</scope>
    <source>
        <strain evidence="1">STM5069sample</strain>
    </source>
</reference>
<name>A0ABM9DZR7_9HYPH</name>
<organism evidence="1 2">
    <name type="scientific">Mesorhizobium escarrei</name>
    <dbReference type="NCBI Taxonomy" id="666018"/>
    <lineage>
        <taxon>Bacteria</taxon>
        <taxon>Pseudomonadati</taxon>
        <taxon>Pseudomonadota</taxon>
        <taxon>Alphaproteobacteria</taxon>
        <taxon>Hyphomicrobiales</taxon>
        <taxon>Phyllobacteriaceae</taxon>
        <taxon>Mesorhizobium</taxon>
    </lineage>
</organism>
<accession>A0ABM9DZR7</accession>
<dbReference type="EMBL" id="CAKXZT010000126">
    <property type="protein sequence ID" value="CAH2402288.1"/>
    <property type="molecule type" value="Genomic_DNA"/>
</dbReference>
<comment type="caution">
    <text evidence="1">The sequence shown here is derived from an EMBL/GenBank/DDBJ whole genome shotgun (WGS) entry which is preliminary data.</text>
</comment>
<protein>
    <submittedName>
        <fullName evidence="1">Uncharacterized protein</fullName>
    </submittedName>
</protein>
<evidence type="ECO:0000313" key="1">
    <source>
        <dbReference type="EMBL" id="CAH2402288.1"/>
    </source>
</evidence>
<dbReference type="Proteomes" id="UP001153050">
    <property type="component" value="Unassembled WGS sequence"/>
</dbReference>
<evidence type="ECO:0000313" key="2">
    <source>
        <dbReference type="Proteomes" id="UP001153050"/>
    </source>
</evidence>
<proteinExistence type="predicted"/>
<sequence>MNVHARCGHVRELHRVALVVLVDGLAEGGAIYEEAPRLAIAVQLPTCGWVHRPVLAVSLRASSTLLVDFSVLHDALPTSHLRDQSNLRAGFALRFVPPLARQPVPGCNGQRVGLRHSCSVSDTKRSL</sequence>